<dbReference type="RefSeq" id="WP_188255549.1">
    <property type="nucleotide sequence ID" value="NZ_JABVCF010000007.1"/>
</dbReference>
<dbReference type="Proteomes" id="UP000680348">
    <property type="component" value="Unassembled WGS sequence"/>
</dbReference>
<keyword evidence="3" id="KW-1185">Reference proteome</keyword>
<reference evidence="2" key="1">
    <citation type="submission" date="2021-04" db="EMBL/GenBank/DDBJ databases">
        <title>Pseudaminobacter soli sp. nov., isolated from paddy soil contaminated by heavy metals.</title>
        <authorList>
            <person name="Zhang K."/>
        </authorList>
    </citation>
    <scope>NUCLEOTIDE SEQUENCE</scope>
    <source>
        <strain evidence="2">19-2017</strain>
    </source>
</reference>
<proteinExistence type="predicted"/>
<accession>A0A942DYL7</accession>
<name>A0A942DYL7_9HYPH</name>
<protein>
    <submittedName>
        <fullName evidence="2">Uncharacterized protein</fullName>
    </submittedName>
</protein>
<gene>
    <name evidence="2" type="ORF">KEU06_15465</name>
</gene>
<dbReference type="AlphaFoldDB" id="A0A942DYL7"/>
<sequence length="69" mass="7243">MRMILTGIVVAIVIAVGAGYVLQAQQEPSWQVFSTESTRVGDPGHNLVGQNWTGEPRGSSTGTGEKNAS</sequence>
<feature type="compositionally biased region" description="Polar residues" evidence="1">
    <location>
        <begin position="48"/>
        <end position="69"/>
    </location>
</feature>
<organism evidence="2 3">
    <name type="scientific">Pseudaminobacter soli</name>
    <name type="common">ex Zhang et al. 2022</name>
    <dbReference type="NCBI Taxonomy" id="2831468"/>
    <lineage>
        <taxon>Bacteria</taxon>
        <taxon>Pseudomonadati</taxon>
        <taxon>Pseudomonadota</taxon>
        <taxon>Alphaproteobacteria</taxon>
        <taxon>Hyphomicrobiales</taxon>
        <taxon>Phyllobacteriaceae</taxon>
        <taxon>Pseudaminobacter</taxon>
    </lineage>
</organism>
<comment type="caution">
    <text evidence="2">The sequence shown here is derived from an EMBL/GenBank/DDBJ whole genome shotgun (WGS) entry which is preliminary data.</text>
</comment>
<evidence type="ECO:0000313" key="3">
    <source>
        <dbReference type="Proteomes" id="UP000680348"/>
    </source>
</evidence>
<evidence type="ECO:0000256" key="1">
    <source>
        <dbReference type="SAM" id="MobiDB-lite"/>
    </source>
</evidence>
<feature type="region of interest" description="Disordered" evidence="1">
    <location>
        <begin position="36"/>
        <end position="69"/>
    </location>
</feature>
<dbReference type="EMBL" id="JAGWCR010000007">
    <property type="protein sequence ID" value="MBS3650011.1"/>
    <property type="molecule type" value="Genomic_DNA"/>
</dbReference>
<evidence type="ECO:0000313" key="2">
    <source>
        <dbReference type="EMBL" id="MBS3650011.1"/>
    </source>
</evidence>